<comment type="caution">
    <text evidence="5">The sequence shown here is derived from an EMBL/GenBank/DDBJ whole genome shotgun (WGS) entry which is preliminary data.</text>
</comment>
<comment type="cofactor">
    <cofactor evidence="2">
        <name>Zn(2+)</name>
        <dbReference type="ChEBI" id="CHEBI:29105"/>
    </cofactor>
    <text evidence="2">Binds 1 zinc ion per subunit.</text>
</comment>
<keyword evidence="6" id="KW-1185">Reference proteome</keyword>
<feature type="binding site" evidence="2">
    <location>
        <position position="335"/>
    </location>
    <ligand>
        <name>Zn(2+)</name>
        <dbReference type="ChEBI" id="CHEBI:29105"/>
        <note>catalytic</note>
    </ligand>
</feature>
<organism evidence="5 6">
    <name type="scientific">Chitinophaga parva</name>
    <dbReference type="NCBI Taxonomy" id="2169414"/>
    <lineage>
        <taxon>Bacteria</taxon>
        <taxon>Pseudomonadati</taxon>
        <taxon>Bacteroidota</taxon>
        <taxon>Chitinophagia</taxon>
        <taxon>Chitinophagales</taxon>
        <taxon>Chitinophagaceae</taxon>
        <taxon>Chitinophaga</taxon>
    </lineage>
</organism>
<keyword evidence="3" id="KW-0732">Signal</keyword>
<feature type="binding site" evidence="2">
    <location>
        <position position="331"/>
    </location>
    <ligand>
        <name>Zn(2+)</name>
        <dbReference type="ChEBI" id="CHEBI:29105"/>
        <note>catalytic</note>
    </ligand>
</feature>
<evidence type="ECO:0000313" key="5">
    <source>
        <dbReference type="EMBL" id="PUZ23239.1"/>
    </source>
</evidence>
<dbReference type="GO" id="GO:0008237">
    <property type="term" value="F:metallopeptidase activity"/>
    <property type="evidence" value="ECO:0007669"/>
    <property type="project" value="InterPro"/>
</dbReference>
<dbReference type="Pfam" id="PF01433">
    <property type="entry name" value="Peptidase_M1"/>
    <property type="match status" value="1"/>
</dbReference>
<sequence length="540" mass="61567">MKGYILLLASILAFSGLRAQHHYTHADTLRGTYGPERSWWDVTEYDLHVTVQLKDSSIHGYNTLHYKVVGAQNRMQIDLQQPMQVDSMVQDHQRVDYTRDGNAFFATLPSAQHEGALKAITIYFHGTPRKAKRAPWDGGFVWARDSLNRPWIATACQGLGASVWWPTKDHQSDECDSAQIVVTVPSDLTDVSNGRLRSKKDNGDGTTTFHWAVVNPINNYDISLNIAHYANFKDTYAGLNGKLDLDFWPMDYNLARAKTEFAGAKPMLSCFEHWFGPYPFYKDSYKLVETPHLGMEHQSAVAYGNKYQMGYLGRDLSGTGWGLKFDFILVHESGHEWFGNNITSKDLGDMWIHESFTNYSETLYLDCHFGNEAGNTYVQGIRKNIRNDEPIIAPYNVNAEGSGDMYYKGANMIHTIRQIVDNDESFRGILTGLNKTFYHKTVTTAEVEHYISQHGGHDFSKVFDQYLRTTKIPVLEYQIVGKELSYRWNNVVPGFAMPVKVTLKPNAYTFIYPTESWKKVPIAGDFKVDPNFYVNSKEIK</sequence>
<feature type="binding site" evidence="2">
    <location>
        <position position="354"/>
    </location>
    <ligand>
        <name>Zn(2+)</name>
        <dbReference type="ChEBI" id="CHEBI:29105"/>
        <note>catalytic</note>
    </ligand>
</feature>
<dbReference type="RefSeq" id="WP_108688983.1">
    <property type="nucleotide sequence ID" value="NZ_QCYK01000003.1"/>
</dbReference>
<dbReference type="InterPro" id="IPR042097">
    <property type="entry name" value="Aminopeptidase_N-like_N_sf"/>
</dbReference>
<accession>A0A2T7BDR8</accession>
<dbReference type="CDD" id="cd09603">
    <property type="entry name" value="M1_APN_like"/>
    <property type="match status" value="1"/>
</dbReference>
<dbReference type="PANTHER" id="PTHR45726">
    <property type="entry name" value="LEUKOTRIENE A-4 HYDROLASE"/>
    <property type="match status" value="1"/>
</dbReference>
<dbReference type="Gene3D" id="2.60.40.1730">
    <property type="entry name" value="tricorn interacting facor f3 domain"/>
    <property type="match status" value="1"/>
</dbReference>
<evidence type="ECO:0000259" key="4">
    <source>
        <dbReference type="Pfam" id="PF01433"/>
    </source>
</evidence>
<dbReference type="InterPro" id="IPR027268">
    <property type="entry name" value="Peptidase_M4/M1_CTD_sf"/>
</dbReference>
<dbReference type="AlphaFoldDB" id="A0A2T7BDR8"/>
<dbReference type="GO" id="GO:0008270">
    <property type="term" value="F:zinc ion binding"/>
    <property type="evidence" value="ECO:0007669"/>
    <property type="project" value="InterPro"/>
</dbReference>
<protein>
    <submittedName>
        <fullName evidence="5">Peptidase M1</fullName>
    </submittedName>
</protein>
<feature type="chain" id="PRO_5015532638" evidence="3">
    <location>
        <begin position="20"/>
        <end position="540"/>
    </location>
</feature>
<feature type="active site" description="Proton acceptor" evidence="1">
    <location>
        <position position="332"/>
    </location>
</feature>
<evidence type="ECO:0000313" key="6">
    <source>
        <dbReference type="Proteomes" id="UP000244450"/>
    </source>
</evidence>
<dbReference type="InterPro" id="IPR034015">
    <property type="entry name" value="M1_LTA4H"/>
</dbReference>
<name>A0A2T7BDR8_9BACT</name>
<evidence type="ECO:0000256" key="3">
    <source>
        <dbReference type="SAM" id="SignalP"/>
    </source>
</evidence>
<keyword evidence="2" id="KW-0862">Zinc</keyword>
<dbReference type="EMBL" id="QCYK01000003">
    <property type="protein sequence ID" value="PUZ23239.1"/>
    <property type="molecule type" value="Genomic_DNA"/>
</dbReference>
<dbReference type="InterPro" id="IPR014782">
    <property type="entry name" value="Peptidase_M1_dom"/>
</dbReference>
<reference evidence="5 6" key="1">
    <citation type="submission" date="2018-04" db="EMBL/GenBank/DDBJ databases">
        <title>Chitinophaga fuyangensis sp. nov., isolated from soil in a chemical factory.</title>
        <authorList>
            <person name="Chen K."/>
        </authorList>
    </citation>
    <scope>NUCLEOTIDE SEQUENCE [LARGE SCALE GENOMIC DNA]</scope>
    <source>
        <strain evidence="5 6">LY-1</strain>
    </source>
</reference>
<dbReference type="Gene3D" id="1.10.390.10">
    <property type="entry name" value="Neutral Protease Domain 2"/>
    <property type="match status" value="1"/>
</dbReference>
<evidence type="ECO:0000256" key="1">
    <source>
        <dbReference type="PIRSR" id="PIRSR634015-1"/>
    </source>
</evidence>
<dbReference type="PANTHER" id="PTHR45726:SF3">
    <property type="entry name" value="LEUKOTRIENE A-4 HYDROLASE"/>
    <property type="match status" value="1"/>
</dbReference>
<feature type="signal peptide" evidence="3">
    <location>
        <begin position="1"/>
        <end position="19"/>
    </location>
</feature>
<gene>
    <name evidence="5" type="ORF">DCC81_22865</name>
</gene>
<evidence type="ECO:0000256" key="2">
    <source>
        <dbReference type="PIRSR" id="PIRSR634015-3"/>
    </source>
</evidence>
<dbReference type="OrthoDB" id="100605at2"/>
<dbReference type="Proteomes" id="UP000244450">
    <property type="component" value="Unassembled WGS sequence"/>
</dbReference>
<keyword evidence="2" id="KW-0479">Metal-binding</keyword>
<proteinExistence type="predicted"/>
<feature type="domain" description="Peptidase M1 membrane alanine aminopeptidase" evidence="4">
    <location>
        <begin position="265"/>
        <end position="466"/>
    </location>
</feature>
<dbReference type="SUPFAM" id="SSF55486">
    <property type="entry name" value="Metalloproteases ('zincins'), catalytic domain"/>
    <property type="match status" value="1"/>
</dbReference>
<feature type="active site" description="Proton donor" evidence="1">
    <location>
        <position position="406"/>
    </location>
</feature>
<dbReference type="SUPFAM" id="SSF63737">
    <property type="entry name" value="Leukotriene A4 hydrolase N-terminal domain"/>
    <property type="match status" value="1"/>
</dbReference>